<dbReference type="EMBL" id="BSDP01000001">
    <property type="protein sequence ID" value="GLI26803.1"/>
    <property type="molecule type" value="Genomic_DNA"/>
</dbReference>
<evidence type="ECO:0000313" key="3">
    <source>
        <dbReference type="Proteomes" id="UP001144396"/>
    </source>
</evidence>
<keyword evidence="3" id="KW-1185">Reference proteome</keyword>
<dbReference type="AlphaFoldDB" id="A0A9W6CQR9"/>
<evidence type="ECO:0000259" key="1">
    <source>
        <dbReference type="Pfam" id="PF16571"/>
    </source>
</evidence>
<sequence length="169" mass="18590">MRPLTDAEIRDSLVNAVDDEVEQLTLPLDYPLTEWSAIEFLGWRDPSARQRAYLVTLRDDRPVGIVLRAATTTMSRRHSAICNLCHTMQPADQISLFSARRAGDAGRQGNSIGTYICADLSCSGNVRLGAPLAPHEVRAPGQMERRIADTLRRAESFVDEVLGAAAADR</sequence>
<dbReference type="Proteomes" id="UP001144396">
    <property type="component" value="Unassembled WGS sequence"/>
</dbReference>
<comment type="caution">
    <text evidence="2">The sequence shown here is derived from an EMBL/GenBank/DDBJ whole genome shotgun (WGS) entry which is preliminary data.</text>
</comment>
<evidence type="ECO:0000313" key="2">
    <source>
        <dbReference type="EMBL" id="GLI26803.1"/>
    </source>
</evidence>
<dbReference type="InterPro" id="IPR032330">
    <property type="entry name" value="EF-G-binding_C"/>
</dbReference>
<dbReference type="RefSeq" id="WP_281882816.1">
    <property type="nucleotide sequence ID" value="NZ_BSDP01000001.1"/>
</dbReference>
<accession>A0A9W6CQR9</accession>
<name>A0A9W6CQR9_9MICO</name>
<gene>
    <name evidence="2" type="ORF">ARHIZOSPH14_10450</name>
</gene>
<organism evidence="2 3">
    <name type="scientific">Agromyces rhizosphaerae</name>
    <dbReference type="NCBI Taxonomy" id="88374"/>
    <lineage>
        <taxon>Bacteria</taxon>
        <taxon>Bacillati</taxon>
        <taxon>Actinomycetota</taxon>
        <taxon>Actinomycetes</taxon>
        <taxon>Micrococcales</taxon>
        <taxon>Microbacteriaceae</taxon>
        <taxon>Agromyces</taxon>
    </lineage>
</organism>
<feature type="domain" description="Elongation factor G-binding protein C-terminal treble-clef zinc-finger" evidence="1">
    <location>
        <begin position="8"/>
        <end position="161"/>
    </location>
</feature>
<protein>
    <recommendedName>
        <fullName evidence="1">Elongation factor G-binding protein C-terminal treble-clef zinc-finger domain-containing protein</fullName>
    </recommendedName>
</protein>
<dbReference type="Pfam" id="PF16571">
    <property type="entry name" value="FBP_C"/>
    <property type="match status" value="1"/>
</dbReference>
<reference evidence="2" key="1">
    <citation type="submission" date="2022-12" db="EMBL/GenBank/DDBJ databases">
        <title>Reference genome sequencing for broad-spectrum identification of bacterial and archaeal isolates by mass spectrometry.</title>
        <authorList>
            <person name="Sekiguchi Y."/>
            <person name="Tourlousse D.M."/>
        </authorList>
    </citation>
    <scope>NUCLEOTIDE SEQUENCE</scope>
    <source>
        <strain evidence="2">14</strain>
    </source>
</reference>
<proteinExistence type="predicted"/>